<keyword evidence="6" id="KW-0813">Transport</keyword>
<accession>A0A3G1KYT2</accession>
<dbReference type="InterPro" id="IPR012257">
    <property type="entry name" value="Glc_ox_4Fe-4S"/>
</dbReference>
<dbReference type="SUPFAM" id="SSF46548">
    <property type="entry name" value="alpha-helical ferredoxin"/>
    <property type="match status" value="1"/>
</dbReference>
<evidence type="ECO:0000256" key="1">
    <source>
        <dbReference type="ARBA" id="ARBA00022485"/>
    </source>
</evidence>
<sequence>MEENYLKNLDKCSRCGGCQAYCPLFSELGREPYVARGKVELLDHLRAGKVIWTDKLADIFSTCLLCGACAENCPNGVAGDKLVMMARKDLVTDRGLPIIKKNIFQHLLRYNGRLNMAGKCLYLYQKTGVQKLVRSSRALHVLPMDLAKIETLLPAVAGTPFRQKVPYRTAVAGSRLKVAYFTGCVTNLINPHVGQSILKIMEANGVEVIIPEQFCCGVPAFASGDFTTGRILGEQNIQAFSHEKVDYIICDCASCLSTWLDYPELLESEEAAKLTGKLMDVNRFIVEVLDLKLVPREMGVKVTYHDPCHLKRTENGRQAPRELLRRLSPAYEYVEMGAADRCCGSAGSFNLSHYRLSQRVAAKKVESILESGAEVVASACPSCIMQLSHALKNAQSNVRVKHLVELAAECLE</sequence>
<evidence type="ECO:0000313" key="9">
    <source>
        <dbReference type="Proteomes" id="UP000323521"/>
    </source>
</evidence>
<keyword evidence="2 6" id="KW-0479">Metal-binding</keyword>
<dbReference type="InterPro" id="IPR009051">
    <property type="entry name" value="Helical_ferredxn"/>
</dbReference>
<dbReference type="PIRSF" id="PIRSF000139">
    <property type="entry name" value="Glc_ox_4Fe-4S"/>
    <property type="match status" value="1"/>
</dbReference>
<comment type="catalytic activity">
    <reaction evidence="6">
        <text>glycolate + A = glyoxylate + AH2</text>
        <dbReference type="Rhea" id="RHEA:21264"/>
        <dbReference type="ChEBI" id="CHEBI:13193"/>
        <dbReference type="ChEBI" id="CHEBI:17499"/>
        <dbReference type="ChEBI" id="CHEBI:29805"/>
        <dbReference type="ChEBI" id="CHEBI:36655"/>
        <dbReference type="EC" id="1.1.99.14"/>
    </reaction>
</comment>
<keyword evidence="5 6" id="KW-0411">Iron-sulfur</keyword>
<dbReference type="KEGG" id="fwa:DCMF_25255"/>
<protein>
    <recommendedName>
        <fullName evidence="6">Glycolate oxidase iron-sulfur subunit</fullName>
        <ecNumber evidence="6">1.1.99.14</ecNumber>
    </recommendedName>
</protein>
<dbReference type="Pfam" id="PF13183">
    <property type="entry name" value="Fer4_8"/>
    <property type="match status" value="1"/>
</dbReference>
<dbReference type="Gene3D" id="1.10.1060.10">
    <property type="entry name" value="Alpha-helical ferredoxin"/>
    <property type="match status" value="1"/>
</dbReference>
<evidence type="ECO:0000256" key="6">
    <source>
        <dbReference type="PIRNR" id="PIRNR000139"/>
    </source>
</evidence>
<reference evidence="8 9" key="1">
    <citation type="submission" date="2016-10" db="EMBL/GenBank/DDBJ databases">
        <title>Complete Genome Sequence of Peptococcaceae strain DCMF.</title>
        <authorList>
            <person name="Edwards R.J."/>
            <person name="Holland S.I."/>
            <person name="Deshpande N.P."/>
            <person name="Wong Y.K."/>
            <person name="Ertan H."/>
            <person name="Manefield M."/>
            <person name="Russell T.L."/>
            <person name="Lee M.J."/>
        </authorList>
    </citation>
    <scope>NUCLEOTIDE SEQUENCE [LARGE SCALE GENOMIC DNA]</scope>
    <source>
        <strain evidence="8 9">DCMF</strain>
    </source>
</reference>
<dbReference type="AlphaFoldDB" id="A0A3G1KYT2"/>
<name>A0A3G1KYT2_FORW1</name>
<evidence type="ECO:0000256" key="4">
    <source>
        <dbReference type="ARBA" id="ARBA00023004"/>
    </source>
</evidence>
<dbReference type="PANTHER" id="PTHR32479">
    <property type="entry name" value="GLYCOLATE OXIDASE IRON-SULFUR SUBUNIT"/>
    <property type="match status" value="1"/>
</dbReference>
<dbReference type="GO" id="GO:0046872">
    <property type="term" value="F:metal ion binding"/>
    <property type="evidence" value="ECO:0007669"/>
    <property type="project" value="UniProtKB-UniRule"/>
</dbReference>
<dbReference type="Pfam" id="PF02754">
    <property type="entry name" value="CCG"/>
    <property type="match status" value="2"/>
</dbReference>
<dbReference type="PANTHER" id="PTHR32479:SF20">
    <property type="entry name" value="GLYCOLATE OXIDASE IRON-SULFUR SUBUNIT"/>
    <property type="match status" value="1"/>
</dbReference>
<comment type="function">
    <text evidence="6">Component of a complex that catalyzes the oxidation of glycolate to glyoxylate.</text>
</comment>
<keyword evidence="3" id="KW-0677">Repeat</keyword>
<organism evidence="8 9">
    <name type="scientific">Formimonas warabiya</name>
    <dbReference type="NCBI Taxonomy" id="1761012"/>
    <lineage>
        <taxon>Bacteria</taxon>
        <taxon>Bacillati</taxon>
        <taxon>Bacillota</taxon>
        <taxon>Clostridia</taxon>
        <taxon>Eubacteriales</taxon>
        <taxon>Peptococcaceae</taxon>
        <taxon>Candidatus Formimonas</taxon>
    </lineage>
</organism>
<evidence type="ECO:0000313" key="8">
    <source>
        <dbReference type="EMBL" id="ATW27621.1"/>
    </source>
</evidence>
<dbReference type="EC" id="1.1.99.14" evidence="6"/>
<keyword evidence="1 6" id="KW-0004">4Fe-4S</keyword>
<keyword evidence="9" id="KW-1185">Reference proteome</keyword>
<dbReference type="InterPro" id="IPR017900">
    <property type="entry name" value="4Fe4S_Fe_S_CS"/>
</dbReference>
<feature type="domain" description="4Fe-4S ferredoxin-type" evidence="7">
    <location>
        <begin position="52"/>
        <end position="77"/>
    </location>
</feature>
<evidence type="ECO:0000256" key="3">
    <source>
        <dbReference type="ARBA" id="ARBA00022737"/>
    </source>
</evidence>
<evidence type="ECO:0000256" key="5">
    <source>
        <dbReference type="ARBA" id="ARBA00023014"/>
    </source>
</evidence>
<keyword evidence="6" id="KW-0249">Electron transport</keyword>
<dbReference type="EMBL" id="CP017634">
    <property type="protein sequence ID" value="ATW27621.1"/>
    <property type="molecule type" value="Genomic_DNA"/>
</dbReference>
<comment type="cofactor">
    <cofactor evidence="6">
        <name>[4Fe-4S] cluster</name>
        <dbReference type="ChEBI" id="CHEBI:49883"/>
    </cofactor>
    <text evidence="6">Binds 2 [4Fe-4S] clusters.</text>
</comment>
<dbReference type="PROSITE" id="PS51379">
    <property type="entry name" value="4FE4S_FER_2"/>
    <property type="match status" value="2"/>
</dbReference>
<dbReference type="RefSeq" id="WP_148136991.1">
    <property type="nucleotide sequence ID" value="NZ_CP017634.1"/>
</dbReference>
<dbReference type="GO" id="GO:0051539">
    <property type="term" value="F:4 iron, 4 sulfur cluster binding"/>
    <property type="evidence" value="ECO:0007669"/>
    <property type="project" value="UniProtKB-UniRule"/>
</dbReference>
<dbReference type="InterPro" id="IPR017896">
    <property type="entry name" value="4Fe4S_Fe-S-bd"/>
</dbReference>
<keyword evidence="4 6" id="KW-0408">Iron</keyword>
<evidence type="ECO:0000256" key="2">
    <source>
        <dbReference type="ARBA" id="ARBA00022723"/>
    </source>
</evidence>
<dbReference type="InterPro" id="IPR004017">
    <property type="entry name" value="Cys_rich_dom"/>
</dbReference>
<feature type="domain" description="4Fe-4S ferredoxin-type" evidence="7">
    <location>
        <begin position="3"/>
        <end position="33"/>
    </location>
</feature>
<dbReference type="PROSITE" id="PS00198">
    <property type="entry name" value="4FE4S_FER_1"/>
    <property type="match status" value="1"/>
</dbReference>
<gene>
    <name evidence="8" type="ORF">DCMF_25255</name>
</gene>
<dbReference type="OrthoDB" id="9794954at2"/>
<proteinExistence type="predicted"/>
<dbReference type="Proteomes" id="UP000323521">
    <property type="component" value="Chromosome"/>
</dbReference>
<evidence type="ECO:0000259" key="7">
    <source>
        <dbReference type="PROSITE" id="PS51379"/>
    </source>
</evidence>
<dbReference type="GO" id="GO:0019154">
    <property type="term" value="F:glycolate dehydrogenase activity"/>
    <property type="evidence" value="ECO:0007669"/>
    <property type="project" value="UniProtKB-EC"/>
</dbReference>
<comment type="catalytic activity">
    <reaction evidence="6">
        <text>(R)-lactate + A = pyruvate + AH2</text>
        <dbReference type="Rhea" id="RHEA:15089"/>
        <dbReference type="ChEBI" id="CHEBI:13193"/>
        <dbReference type="ChEBI" id="CHEBI:15361"/>
        <dbReference type="ChEBI" id="CHEBI:16004"/>
        <dbReference type="ChEBI" id="CHEBI:17499"/>
    </reaction>
</comment>